<evidence type="ECO:0000256" key="1">
    <source>
        <dbReference type="SAM" id="MobiDB-lite"/>
    </source>
</evidence>
<dbReference type="EMBL" id="LAZR01001215">
    <property type="protein sequence ID" value="KKN48575.1"/>
    <property type="molecule type" value="Genomic_DNA"/>
</dbReference>
<dbReference type="AlphaFoldDB" id="A0A0F9QW39"/>
<accession>A0A0F9QW39</accession>
<evidence type="ECO:0000313" key="3">
    <source>
        <dbReference type="EMBL" id="KKN48575.1"/>
    </source>
</evidence>
<dbReference type="Pfam" id="PF18909">
    <property type="entry name" value="dGTP_diPhyd_N"/>
    <property type="match status" value="1"/>
</dbReference>
<name>A0A0F9QW39_9ZZZZ</name>
<comment type="caution">
    <text evidence="3">The sequence shown here is derived from an EMBL/GenBank/DDBJ whole genome shotgun (WGS) entry which is preliminary data.</text>
</comment>
<evidence type="ECO:0000259" key="2">
    <source>
        <dbReference type="Pfam" id="PF18909"/>
    </source>
</evidence>
<sequence>MAGGVNPKDILGQTKVSLSKVPTAAIIYEALAMVDGAKKYGPFNWRKNKVIASIYVDACLRHVGSWFDGEEIATDSLVHHLGHARACLGILIDALETGNLDDDRPPSGPAARLLEESVVKDLSIPEDVSTEECHERPSSVLSDLAD</sequence>
<dbReference type="InterPro" id="IPR044038">
    <property type="entry name" value="dATP/dGTP_diPOhydrolase_N"/>
</dbReference>
<feature type="region of interest" description="Disordered" evidence="1">
    <location>
        <begin position="123"/>
        <end position="146"/>
    </location>
</feature>
<organism evidence="3">
    <name type="scientific">marine sediment metagenome</name>
    <dbReference type="NCBI Taxonomy" id="412755"/>
    <lineage>
        <taxon>unclassified sequences</taxon>
        <taxon>metagenomes</taxon>
        <taxon>ecological metagenomes</taxon>
    </lineage>
</organism>
<protein>
    <recommendedName>
        <fullName evidence="2">dATP/dGTP diphosphohydrolase N-terminal domain-containing protein</fullName>
    </recommendedName>
</protein>
<feature type="domain" description="dATP/dGTP diphosphohydrolase N-terminal" evidence="2">
    <location>
        <begin position="6"/>
        <end position="104"/>
    </location>
</feature>
<gene>
    <name evidence="3" type="ORF">LCGC14_0651620</name>
</gene>
<reference evidence="3" key="1">
    <citation type="journal article" date="2015" name="Nature">
        <title>Complex archaea that bridge the gap between prokaryotes and eukaryotes.</title>
        <authorList>
            <person name="Spang A."/>
            <person name="Saw J.H."/>
            <person name="Jorgensen S.L."/>
            <person name="Zaremba-Niedzwiedzka K."/>
            <person name="Martijn J."/>
            <person name="Lind A.E."/>
            <person name="van Eijk R."/>
            <person name="Schleper C."/>
            <person name="Guy L."/>
            <person name="Ettema T.J."/>
        </authorList>
    </citation>
    <scope>NUCLEOTIDE SEQUENCE</scope>
</reference>
<proteinExistence type="predicted"/>